<protein>
    <submittedName>
        <fullName evidence="1">Uncharacterized protein</fullName>
    </submittedName>
</protein>
<evidence type="ECO:0000313" key="2">
    <source>
        <dbReference type="Proteomes" id="UP000517252"/>
    </source>
</evidence>
<accession>A0A6V8QPP8</accession>
<sequence length="224" mass="26277">MAFYIISGRVEDARVMRTSRGLALGALAEHFYGAVEMPESMEHEDKVSVRAYFNWFRLVHLVGSGQGYLLDKTQRQAYHMLLDWWSGTYCDPKACIYFLLSKLAPVISRIILLNDDLRLQWSYMEKNGNFIFKELVKADLCLELWEEEKFSHPTIEKLGACISYSLEFLGHRCDTVTRTVMDLRWQQFEEDSMPVDEISAYNRTMWRLFQSHFCGIESGEPQWQ</sequence>
<gene>
    <name evidence="1" type="ORF">TASIC1_0002033200</name>
</gene>
<name>A0A6V8QPP8_TRIAP</name>
<dbReference type="OrthoDB" id="2157530at2759"/>
<dbReference type="AlphaFoldDB" id="A0A6V8QPP8"/>
<dbReference type="Proteomes" id="UP000517252">
    <property type="component" value="Unassembled WGS sequence"/>
</dbReference>
<dbReference type="EMBL" id="BLZH01000002">
    <property type="protein sequence ID" value="GFP53148.1"/>
    <property type="molecule type" value="Genomic_DNA"/>
</dbReference>
<reference evidence="1 2" key="1">
    <citation type="submission" date="2020-07" db="EMBL/GenBank/DDBJ databases">
        <title>Trichoderma asperellum IC-1 whole genome shotgun sequence.</title>
        <authorList>
            <person name="Kanamasa S."/>
            <person name="Takahashi H."/>
        </authorList>
    </citation>
    <scope>NUCLEOTIDE SEQUENCE [LARGE SCALE GENOMIC DNA]</scope>
    <source>
        <strain evidence="1 2">IC-1</strain>
    </source>
</reference>
<organism evidence="1 2">
    <name type="scientific">Trichoderma asperellum</name>
    <name type="common">Filamentous fungus</name>
    <dbReference type="NCBI Taxonomy" id="101201"/>
    <lineage>
        <taxon>Eukaryota</taxon>
        <taxon>Fungi</taxon>
        <taxon>Dikarya</taxon>
        <taxon>Ascomycota</taxon>
        <taxon>Pezizomycotina</taxon>
        <taxon>Sordariomycetes</taxon>
        <taxon>Hypocreomycetidae</taxon>
        <taxon>Hypocreales</taxon>
        <taxon>Hypocreaceae</taxon>
        <taxon>Trichoderma</taxon>
    </lineage>
</organism>
<proteinExistence type="predicted"/>
<comment type="caution">
    <text evidence="1">The sequence shown here is derived from an EMBL/GenBank/DDBJ whole genome shotgun (WGS) entry which is preliminary data.</text>
</comment>
<evidence type="ECO:0000313" key="1">
    <source>
        <dbReference type="EMBL" id="GFP53148.1"/>
    </source>
</evidence>